<evidence type="ECO:0000256" key="8">
    <source>
        <dbReference type="ARBA" id="ARBA00047899"/>
    </source>
</evidence>
<feature type="region of interest" description="Disordered" evidence="10">
    <location>
        <begin position="284"/>
        <end position="312"/>
    </location>
</feature>
<evidence type="ECO:0000256" key="9">
    <source>
        <dbReference type="ARBA" id="ARBA00048679"/>
    </source>
</evidence>
<dbReference type="Gene3D" id="3.30.200.20">
    <property type="entry name" value="Phosphorylase Kinase, domain 1"/>
    <property type="match status" value="1"/>
</dbReference>
<evidence type="ECO:0000256" key="3">
    <source>
        <dbReference type="ARBA" id="ARBA00022527"/>
    </source>
</evidence>
<evidence type="ECO:0000256" key="7">
    <source>
        <dbReference type="ARBA" id="ARBA00022840"/>
    </source>
</evidence>
<feature type="chain" id="PRO_5046930877" description="non-specific serine/threonine protein kinase" evidence="11">
    <location>
        <begin position="22"/>
        <end position="392"/>
    </location>
</feature>
<dbReference type="Pfam" id="PF00069">
    <property type="entry name" value="Pkinase"/>
    <property type="match status" value="1"/>
</dbReference>
<accession>A0ABQ8F0B2</accession>
<evidence type="ECO:0000256" key="11">
    <source>
        <dbReference type="SAM" id="SignalP"/>
    </source>
</evidence>
<evidence type="ECO:0000256" key="6">
    <source>
        <dbReference type="ARBA" id="ARBA00022777"/>
    </source>
</evidence>
<sequence>MASLHCSLILLLSVATIQVQAIKWDLEGIKGGYHQQQPELQRPTLHADPPSARPKLSRPTFMKKRKSQRYLWIQENDDYCQFFEEEDKYFKSEYRSVKKLGESEVDDVHLAIKKSNGLRVVYKTIERNFIVLYTLESSPPPECHSTEVSTLGGKHAGAGCVSPRPLNLVLPLEIKIHEYLTQPGYENTYVPRVVDYFVAKQSYILVMEYSGEDWIDLNWYMMKHGKVSVDKARPIIKEVVTALISLKSLGILHRDIAARNILYNDKTGGVKMIDFGLSKPLKGWNQGSSTQTEFSESASGSSGGKPDAGDEEISDMRDISDLLYFLLTLDDTPKDRALPREEVVRELKDRLDDPESQPEADAVDLVASIYNCGSTQIISIENILDHSFFTSQ</sequence>
<keyword evidence="6" id="KW-0418">Kinase</keyword>
<protein>
    <recommendedName>
        <fullName evidence="2">non-specific serine/threonine protein kinase</fullName>
        <ecNumber evidence="2">2.7.11.1</ecNumber>
    </recommendedName>
</protein>
<comment type="catalytic activity">
    <reaction evidence="9">
        <text>L-seryl-[protein] + ATP = O-phospho-L-seryl-[protein] + ADP + H(+)</text>
        <dbReference type="Rhea" id="RHEA:17989"/>
        <dbReference type="Rhea" id="RHEA-COMP:9863"/>
        <dbReference type="Rhea" id="RHEA-COMP:11604"/>
        <dbReference type="ChEBI" id="CHEBI:15378"/>
        <dbReference type="ChEBI" id="CHEBI:29999"/>
        <dbReference type="ChEBI" id="CHEBI:30616"/>
        <dbReference type="ChEBI" id="CHEBI:83421"/>
        <dbReference type="ChEBI" id="CHEBI:456216"/>
        <dbReference type="EC" id="2.7.11.1"/>
    </reaction>
</comment>
<evidence type="ECO:0000259" key="12">
    <source>
        <dbReference type="PROSITE" id="PS50011"/>
    </source>
</evidence>
<dbReference type="PANTHER" id="PTHR22984">
    <property type="entry name" value="SERINE/THREONINE-PROTEIN KINASE PIM"/>
    <property type="match status" value="1"/>
</dbReference>
<comment type="subcellular location">
    <subcellularLocation>
        <location evidence="1">Host cell</location>
    </subcellularLocation>
</comment>
<name>A0ABQ8F0B2_9FUNG</name>
<evidence type="ECO:0000256" key="4">
    <source>
        <dbReference type="ARBA" id="ARBA00022679"/>
    </source>
</evidence>
<dbReference type="SUPFAM" id="SSF56112">
    <property type="entry name" value="Protein kinase-like (PK-like)"/>
    <property type="match status" value="1"/>
</dbReference>
<feature type="compositionally biased region" description="Polar residues" evidence="10">
    <location>
        <begin position="285"/>
        <end position="294"/>
    </location>
</feature>
<organism evidence="13 14">
    <name type="scientific">Batrachochytrium salamandrivorans</name>
    <dbReference type="NCBI Taxonomy" id="1357716"/>
    <lineage>
        <taxon>Eukaryota</taxon>
        <taxon>Fungi</taxon>
        <taxon>Fungi incertae sedis</taxon>
        <taxon>Chytridiomycota</taxon>
        <taxon>Chytridiomycota incertae sedis</taxon>
        <taxon>Chytridiomycetes</taxon>
        <taxon>Rhizophydiales</taxon>
        <taxon>Rhizophydiales incertae sedis</taxon>
        <taxon>Batrachochytrium</taxon>
    </lineage>
</organism>
<gene>
    <name evidence="13" type="ORF">BASA50_009982</name>
</gene>
<dbReference type="EMBL" id="JAFCIX010000448">
    <property type="protein sequence ID" value="KAH6589540.1"/>
    <property type="molecule type" value="Genomic_DNA"/>
</dbReference>
<keyword evidence="4" id="KW-0808">Transferase</keyword>
<reference evidence="13 14" key="1">
    <citation type="submission" date="2021-02" db="EMBL/GenBank/DDBJ databases">
        <title>Variation within the Batrachochytrium salamandrivorans European outbreak.</title>
        <authorList>
            <person name="Kelly M."/>
            <person name="Pasmans F."/>
            <person name="Shea T.P."/>
            <person name="Munoz J.F."/>
            <person name="Carranza S."/>
            <person name="Cuomo C.A."/>
            <person name="Martel A."/>
        </authorList>
    </citation>
    <scope>NUCLEOTIDE SEQUENCE [LARGE SCALE GENOMIC DNA]</scope>
    <source>
        <strain evidence="13 14">AMFP18/2</strain>
    </source>
</reference>
<keyword evidence="7" id="KW-0067">ATP-binding</keyword>
<evidence type="ECO:0000313" key="14">
    <source>
        <dbReference type="Proteomes" id="UP001648503"/>
    </source>
</evidence>
<evidence type="ECO:0000256" key="2">
    <source>
        <dbReference type="ARBA" id="ARBA00012513"/>
    </source>
</evidence>
<feature type="signal peptide" evidence="11">
    <location>
        <begin position="1"/>
        <end position="21"/>
    </location>
</feature>
<dbReference type="EC" id="2.7.11.1" evidence="2"/>
<comment type="caution">
    <text evidence="13">The sequence shown here is derived from an EMBL/GenBank/DDBJ whole genome shotgun (WGS) entry which is preliminary data.</text>
</comment>
<dbReference type="InterPro" id="IPR000719">
    <property type="entry name" value="Prot_kinase_dom"/>
</dbReference>
<evidence type="ECO:0000313" key="13">
    <source>
        <dbReference type="EMBL" id="KAH6589540.1"/>
    </source>
</evidence>
<evidence type="ECO:0000256" key="10">
    <source>
        <dbReference type="SAM" id="MobiDB-lite"/>
    </source>
</evidence>
<dbReference type="Gene3D" id="1.10.510.10">
    <property type="entry name" value="Transferase(Phosphotransferase) domain 1"/>
    <property type="match status" value="1"/>
</dbReference>
<dbReference type="PANTHER" id="PTHR22984:SF25">
    <property type="entry name" value="PROTEIN KINASE DOMAIN-CONTAINING PROTEIN"/>
    <property type="match status" value="1"/>
</dbReference>
<keyword evidence="5" id="KW-0547">Nucleotide-binding</keyword>
<comment type="catalytic activity">
    <reaction evidence="8">
        <text>L-threonyl-[protein] + ATP = O-phospho-L-threonyl-[protein] + ADP + H(+)</text>
        <dbReference type="Rhea" id="RHEA:46608"/>
        <dbReference type="Rhea" id="RHEA-COMP:11060"/>
        <dbReference type="Rhea" id="RHEA-COMP:11605"/>
        <dbReference type="ChEBI" id="CHEBI:15378"/>
        <dbReference type="ChEBI" id="CHEBI:30013"/>
        <dbReference type="ChEBI" id="CHEBI:30616"/>
        <dbReference type="ChEBI" id="CHEBI:61977"/>
        <dbReference type="ChEBI" id="CHEBI:456216"/>
        <dbReference type="EC" id="2.7.11.1"/>
    </reaction>
</comment>
<dbReference type="InterPro" id="IPR011009">
    <property type="entry name" value="Kinase-like_dom_sf"/>
</dbReference>
<feature type="region of interest" description="Disordered" evidence="10">
    <location>
        <begin position="37"/>
        <end position="59"/>
    </location>
</feature>
<dbReference type="InterPro" id="IPR051138">
    <property type="entry name" value="PIM_Ser/Thr_kinase"/>
</dbReference>
<dbReference type="SMART" id="SM00220">
    <property type="entry name" value="S_TKc"/>
    <property type="match status" value="1"/>
</dbReference>
<dbReference type="PROSITE" id="PS00109">
    <property type="entry name" value="PROTEIN_KINASE_TYR"/>
    <property type="match status" value="1"/>
</dbReference>
<feature type="domain" description="Protein kinase" evidence="12">
    <location>
        <begin position="94"/>
        <end position="389"/>
    </location>
</feature>
<keyword evidence="11" id="KW-0732">Signal</keyword>
<dbReference type="Proteomes" id="UP001648503">
    <property type="component" value="Unassembled WGS sequence"/>
</dbReference>
<keyword evidence="3" id="KW-0723">Serine/threonine-protein kinase</keyword>
<dbReference type="PROSITE" id="PS50011">
    <property type="entry name" value="PROTEIN_KINASE_DOM"/>
    <property type="match status" value="1"/>
</dbReference>
<evidence type="ECO:0000256" key="1">
    <source>
        <dbReference type="ARBA" id="ARBA00004340"/>
    </source>
</evidence>
<dbReference type="InterPro" id="IPR008266">
    <property type="entry name" value="Tyr_kinase_AS"/>
</dbReference>
<evidence type="ECO:0000256" key="5">
    <source>
        <dbReference type="ARBA" id="ARBA00022741"/>
    </source>
</evidence>
<keyword evidence="14" id="KW-1185">Reference proteome</keyword>
<proteinExistence type="predicted"/>